<dbReference type="EMBL" id="PIPL01000001">
    <property type="protein sequence ID" value="RUO27096.1"/>
    <property type="molecule type" value="Genomic_DNA"/>
</dbReference>
<dbReference type="OrthoDB" id="9801454at2"/>
<dbReference type="SUPFAM" id="SSF142433">
    <property type="entry name" value="CinA-like"/>
    <property type="match status" value="1"/>
</dbReference>
<feature type="domain" description="CinA C-terminal" evidence="1">
    <location>
        <begin position="2"/>
        <end position="138"/>
    </location>
</feature>
<dbReference type="NCBIfam" id="TIGR00199">
    <property type="entry name" value="PncC_domain"/>
    <property type="match status" value="1"/>
</dbReference>
<reference evidence="2 3" key="1">
    <citation type="journal article" date="2011" name="Front. Microbiol.">
        <title>Genomic signatures of strain selection and enhancement in Bacillus atrophaeus var. globigii, a historical biowarfare simulant.</title>
        <authorList>
            <person name="Gibbons H.S."/>
            <person name="Broomall S.M."/>
            <person name="McNew L.A."/>
            <person name="Daligault H."/>
            <person name="Chapman C."/>
            <person name="Bruce D."/>
            <person name="Karavis M."/>
            <person name="Krepps M."/>
            <person name="McGregor P.A."/>
            <person name="Hong C."/>
            <person name="Park K.H."/>
            <person name="Akmal A."/>
            <person name="Feldman A."/>
            <person name="Lin J.S."/>
            <person name="Chang W.E."/>
            <person name="Higgs B.W."/>
            <person name="Demirev P."/>
            <person name="Lindquist J."/>
            <person name="Liem A."/>
            <person name="Fochler E."/>
            <person name="Read T.D."/>
            <person name="Tapia R."/>
            <person name="Johnson S."/>
            <person name="Bishop-Lilly K.A."/>
            <person name="Detter C."/>
            <person name="Han C."/>
            <person name="Sozhamannan S."/>
            <person name="Rosenzweig C.N."/>
            <person name="Skowronski E.W."/>
        </authorList>
    </citation>
    <scope>NUCLEOTIDE SEQUENCE [LARGE SCALE GENOMIC DNA]</scope>
    <source>
        <strain evidence="2 3">MLST1</strain>
    </source>
</reference>
<dbReference type="InterPro" id="IPR008136">
    <property type="entry name" value="CinA_C"/>
</dbReference>
<dbReference type="Proteomes" id="UP000288293">
    <property type="component" value="Unassembled WGS sequence"/>
</dbReference>
<proteinExistence type="predicted"/>
<accession>A0A432WAT7</accession>
<organism evidence="2 3">
    <name type="scientific">Aliidiomarina minuta</name>
    <dbReference type="NCBI Taxonomy" id="880057"/>
    <lineage>
        <taxon>Bacteria</taxon>
        <taxon>Pseudomonadati</taxon>
        <taxon>Pseudomonadota</taxon>
        <taxon>Gammaproteobacteria</taxon>
        <taxon>Alteromonadales</taxon>
        <taxon>Idiomarinaceae</taxon>
        <taxon>Aliidiomarina</taxon>
    </lineage>
</organism>
<protein>
    <submittedName>
        <fullName evidence="2">Damage-inducible protein CinA</fullName>
    </submittedName>
</protein>
<dbReference type="Gene3D" id="3.90.950.20">
    <property type="entry name" value="CinA-like"/>
    <property type="match status" value="1"/>
</dbReference>
<sequence>MLGTAESCTGGGVAHACTELAGSSQWFAGGVVTYSNALKQKLLGVPLATLEKEGAVSELTAIAMARGALPLLNVDYALAITGIAGPGGGSPQKPVGTVCFAWSGSDSLQYSECCLFTGDRREIREQSVIHALSKLNEIL</sequence>
<dbReference type="AlphaFoldDB" id="A0A432WAT7"/>
<name>A0A432WAT7_9GAMM</name>
<keyword evidence="3" id="KW-1185">Reference proteome</keyword>
<gene>
    <name evidence="2" type="ORF">CWE09_03485</name>
</gene>
<evidence type="ECO:0000313" key="2">
    <source>
        <dbReference type="EMBL" id="RUO27096.1"/>
    </source>
</evidence>
<dbReference type="Pfam" id="PF02464">
    <property type="entry name" value="CinA"/>
    <property type="match status" value="1"/>
</dbReference>
<dbReference type="InterPro" id="IPR036653">
    <property type="entry name" value="CinA-like_C"/>
</dbReference>
<comment type="caution">
    <text evidence="2">The sequence shown here is derived from an EMBL/GenBank/DDBJ whole genome shotgun (WGS) entry which is preliminary data.</text>
</comment>
<evidence type="ECO:0000313" key="3">
    <source>
        <dbReference type="Proteomes" id="UP000288293"/>
    </source>
</evidence>
<evidence type="ECO:0000259" key="1">
    <source>
        <dbReference type="Pfam" id="PF02464"/>
    </source>
</evidence>